<sequence length="324" mass="37194">GSRQAPLPLCPRPPSPEGTVESSCYSDRYLVFDPTVSAHYQVLVLPHRFPDEAKVKAKIGEGLVEWPQLPWMIQVFSSSTQRWEDRSIVREGGEAIAAADLLQSSLQRPRMRHYYAACWHGALYLHFNDDFLVRVTLSDDKYQVVKTPATIDARTCGQLRIGKSRSGVHCAITYQYQLRVWFLRESGCRTEWILIHENNLGAIPTHIHLNIGCDVDGPWIVQDDSIEDRKEDRELEWDFNTDNVLDIKDVDERHDDVAVPIVGFHPYKEVIFLNVWNFALAYHWNSSKVQYLSSSLSTIVCHDESVHSCFIYTPCWTGDLSEEN</sequence>
<dbReference type="PANTHER" id="PTHR34591:SF21">
    <property type="entry name" value="F-BOX DOMAIN CONTAINING PROTEIN, EXPRESSED"/>
    <property type="match status" value="1"/>
</dbReference>
<gene>
    <name evidence="1" type="ORF">PVAP13_2NG188300</name>
</gene>
<dbReference type="EMBL" id="CM029040">
    <property type="protein sequence ID" value="KAG2631365.1"/>
    <property type="molecule type" value="Genomic_DNA"/>
</dbReference>
<dbReference type="Proteomes" id="UP000823388">
    <property type="component" value="Chromosome 2N"/>
</dbReference>
<feature type="non-terminal residue" evidence="1">
    <location>
        <position position="1"/>
    </location>
</feature>
<dbReference type="PANTHER" id="PTHR34591">
    <property type="entry name" value="OS03G0653100 PROTEIN-RELATED"/>
    <property type="match status" value="1"/>
</dbReference>
<dbReference type="AlphaFoldDB" id="A0A8T0VAI6"/>
<accession>A0A8T0VAI6</accession>
<name>A0A8T0VAI6_PANVG</name>
<organism evidence="1 2">
    <name type="scientific">Panicum virgatum</name>
    <name type="common">Blackwell switchgrass</name>
    <dbReference type="NCBI Taxonomy" id="38727"/>
    <lineage>
        <taxon>Eukaryota</taxon>
        <taxon>Viridiplantae</taxon>
        <taxon>Streptophyta</taxon>
        <taxon>Embryophyta</taxon>
        <taxon>Tracheophyta</taxon>
        <taxon>Spermatophyta</taxon>
        <taxon>Magnoliopsida</taxon>
        <taxon>Liliopsida</taxon>
        <taxon>Poales</taxon>
        <taxon>Poaceae</taxon>
        <taxon>PACMAD clade</taxon>
        <taxon>Panicoideae</taxon>
        <taxon>Panicodae</taxon>
        <taxon>Paniceae</taxon>
        <taxon>Panicinae</taxon>
        <taxon>Panicum</taxon>
        <taxon>Panicum sect. Hiantes</taxon>
    </lineage>
</organism>
<evidence type="ECO:0000313" key="1">
    <source>
        <dbReference type="EMBL" id="KAG2631365.1"/>
    </source>
</evidence>
<evidence type="ECO:0008006" key="3">
    <source>
        <dbReference type="Google" id="ProtNLM"/>
    </source>
</evidence>
<proteinExistence type="predicted"/>
<comment type="caution">
    <text evidence="1">The sequence shown here is derived from an EMBL/GenBank/DDBJ whole genome shotgun (WGS) entry which is preliminary data.</text>
</comment>
<keyword evidence="2" id="KW-1185">Reference proteome</keyword>
<reference evidence="1" key="1">
    <citation type="submission" date="2020-05" db="EMBL/GenBank/DDBJ databases">
        <title>WGS assembly of Panicum virgatum.</title>
        <authorList>
            <person name="Lovell J.T."/>
            <person name="Jenkins J."/>
            <person name="Shu S."/>
            <person name="Juenger T.E."/>
            <person name="Schmutz J."/>
        </authorList>
    </citation>
    <scope>NUCLEOTIDE SEQUENCE</scope>
    <source>
        <strain evidence="1">AP13</strain>
    </source>
</reference>
<protein>
    <recommendedName>
        <fullName evidence="3">F-box protein</fullName>
    </recommendedName>
</protein>
<evidence type="ECO:0000313" key="2">
    <source>
        <dbReference type="Proteomes" id="UP000823388"/>
    </source>
</evidence>